<dbReference type="HOGENOM" id="CLU_075511_0_0_6"/>
<evidence type="ECO:0008006" key="4">
    <source>
        <dbReference type="Google" id="ProtNLM"/>
    </source>
</evidence>
<evidence type="ECO:0000313" key="2">
    <source>
        <dbReference type="EMBL" id="ADO48997.1"/>
    </source>
</evidence>
<organism evidence="2 3">
    <name type="scientific">Enterobacter lignolyticus (strain SCF1)</name>
    <dbReference type="NCBI Taxonomy" id="701347"/>
    <lineage>
        <taxon>Bacteria</taxon>
        <taxon>Pseudomonadati</taxon>
        <taxon>Pseudomonadota</taxon>
        <taxon>Gammaproteobacteria</taxon>
        <taxon>Enterobacterales</taxon>
        <taxon>Enterobacteriaceae</taxon>
        <taxon>Pluralibacter</taxon>
    </lineage>
</organism>
<proteinExistence type="predicted"/>
<dbReference type="RefSeq" id="WP_013366730.1">
    <property type="nucleotide sequence ID" value="NC_014618.1"/>
</dbReference>
<keyword evidence="1" id="KW-0732">Signal</keyword>
<dbReference type="Proteomes" id="UP000006872">
    <property type="component" value="Chromosome"/>
</dbReference>
<dbReference type="eggNOG" id="COG3539">
    <property type="taxonomic scope" value="Bacteria"/>
</dbReference>
<feature type="chain" id="PRO_5003170179" description="Fimbrial-type adhesion domain-containing protein" evidence="1">
    <location>
        <begin position="19"/>
        <end position="320"/>
    </location>
</feature>
<dbReference type="EMBL" id="CP002272">
    <property type="protein sequence ID" value="ADO48997.1"/>
    <property type="molecule type" value="Genomic_DNA"/>
</dbReference>
<dbReference type="GO" id="GO:0007155">
    <property type="term" value="P:cell adhesion"/>
    <property type="evidence" value="ECO:0007669"/>
    <property type="project" value="InterPro"/>
</dbReference>
<dbReference type="InterPro" id="IPR036937">
    <property type="entry name" value="Adhesion_dom_fimbrial_sf"/>
</dbReference>
<evidence type="ECO:0000256" key="1">
    <source>
        <dbReference type="SAM" id="SignalP"/>
    </source>
</evidence>
<sequence>MKWIALLVLNLCAFIVQAADCKVGNTDAKMGSYSLNPTQYTDSLILSGIRSQGAALECPGAPNTSLFVNAGVMESKIFIFALGDKYYSITFSSVSNSEQALGKLGNFLLSDLISATNMKLEYRIQEISSLSGGTLINLGTPFSLNYDLVVREHHNSSGHDVSITVSYTLNITLLIKIMTCGFNDQTVEMGTYQLLDIVHNRTEYAQKNIEFQCKNQGRGDLNLQTGDVQYYFDDTFGLVSGTSVLQNFDEKLPGGAGEVGFEISLDRAGPLRFGSGALYKLTDVREGTVPVTLFIRPKAYGSKVTSGTIESKTKVIVVYN</sequence>
<gene>
    <name evidence="2" type="ordered locus">Entcl_2749</name>
</gene>
<dbReference type="GO" id="GO:0009289">
    <property type="term" value="C:pilus"/>
    <property type="evidence" value="ECO:0007669"/>
    <property type="project" value="InterPro"/>
</dbReference>
<dbReference type="AlphaFoldDB" id="E3GCB1"/>
<keyword evidence="3" id="KW-1185">Reference proteome</keyword>
<protein>
    <recommendedName>
        <fullName evidence="4">Fimbrial-type adhesion domain-containing protein</fullName>
    </recommendedName>
</protein>
<evidence type="ECO:0000313" key="3">
    <source>
        <dbReference type="Proteomes" id="UP000006872"/>
    </source>
</evidence>
<dbReference type="KEGG" id="esc:Entcl_2749"/>
<accession>E3GCB1</accession>
<dbReference type="InterPro" id="IPR008966">
    <property type="entry name" value="Adhesion_dom_sf"/>
</dbReference>
<dbReference type="Gene3D" id="2.60.40.1090">
    <property type="entry name" value="Fimbrial-type adhesion domain"/>
    <property type="match status" value="1"/>
</dbReference>
<dbReference type="STRING" id="701347.Entcl_2749"/>
<dbReference type="SUPFAM" id="SSF49401">
    <property type="entry name" value="Bacterial adhesins"/>
    <property type="match status" value="1"/>
</dbReference>
<reference evidence="3" key="1">
    <citation type="submission" date="2010-10" db="EMBL/GenBank/DDBJ databases">
        <title>Complete sequence of Enterobacter cloacae SCF1.</title>
        <authorList>
            <consortium name="US DOE Joint Genome Institute"/>
            <person name="Lucas S."/>
            <person name="Copeland A."/>
            <person name="Lapidus A."/>
            <person name="Cheng J.-F."/>
            <person name="Bruce D."/>
            <person name="Goodwin L."/>
            <person name="Pitluck S."/>
            <person name="Davenport K."/>
            <person name="Detter J.C."/>
            <person name="Han C."/>
            <person name="Tapia R."/>
            <person name="Land M."/>
            <person name="Hauser L."/>
            <person name="Chang Y.-J."/>
            <person name="Jeffries C."/>
            <person name="Kyrpides N."/>
            <person name="Ivanova N."/>
            <person name="Mikhailova N."/>
            <person name="DeAngelis K."/>
            <person name="Arkin A.P."/>
            <person name="Chivian D."/>
            <person name="Edwards B."/>
            <person name="Woo H."/>
            <person name="Hazen T.C."/>
            <person name="Woyke T."/>
        </authorList>
    </citation>
    <scope>NUCLEOTIDE SEQUENCE [LARGE SCALE GENOMIC DNA]</scope>
    <source>
        <strain evidence="3">SCF1</strain>
    </source>
</reference>
<feature type="signal peptide" evidence="1">
    <location>
        <begin position="1"/>
        <end position="18"/>
    </location>
</feature>
<name>E3GCB1_ENTLS</name>
<reference evidence="2 3" key="2">
    <citation type="journal article" date="2011" name="Stand. Genomic Sci.">
        <title>Complete genome sequence of 'Enterobacter lignolyticus' SCF1.</title>
        <authorList>
            <person name="Deangelis K.M."/>
            <person name="D'Haeseleer P."/>
            <person name="Chivian D."/>
            <person name="Fortney J.L."/>
            <person name="Khudyakov J."/>
            <person name="Simmons B."/>
            <person name="Woo H."/>
            <person name="Arkin A.P."/>
            <person name="Davenport K.W."/>
            <person name="Goodwin L."/>
            <person name="Chen A."/>
            <person name="Ivanova N."/>
            <person name="Kyrpides N.C."/>
            <person name="Mavromatis K."/>
            <person name="Woyke T."/>
            <person name="Hazen T.C."/>
        </authorList>
    </citation>
    <scope>NUCLEOTIDE SEQUENCE [LARGE SCALE GENOMIC DNA]</scope>
    <source>
        <strain evidence="2 3">SCF1</strain>
    </source>
</reference>